<dbReference type="eggNOG" id="ENOG502Z9KI">
    <property type="taxonomic scope" value="Bacteria"/>
</dbReference>
<feature type="transmembrane region" description="Helical" evidence="1">
    <location>
        <begin position="199"/>
        <end position="218"/>
    </location>
</feature>
<dbReference type="InParanoid" id="W0RJQ3"/>
<dbReference type="STRING" id="861299.J421_3033"/>
<dbReference type="RefSeq" id="WP_104022664.1">
    <property type="nucleotide sequence ID" value="NZ_CP007128.1"/>
</dbReference>
<reference evidence="2 3" key="1">
    <citation type="journal article" date="2014" name="Genome Announc.">
        <title>Genome Sequence and Methylome of Soil Bacterium Gemmatirosa kalamazoonensis KBS708T, a Member of the Rarely Cultivated Gemmatimonadetes Phylum.</title>
        <authorList>
            <person name="Debruyn J.M."/>
            <person name="Radosevich M."/>
            <person name="Wommack K.E."/>
            <person name="Polson S.W."/>
            <person name="Hauser L.J."/>
            <person name="Fawaz M.N."/>
            <person name="Korlach J."/>
            <person name="Tsai Y.C."/>
        </authorList>
    </citation>
    <scope>NUCLEOTIDE SEQUENCE [LARGE SCALE GENOMIC DNA]</scope>
    <source>
        <strain evidence="2 3">KBS708</strain>
    </source>
</reference>
<dbReference type="EMBL" id="CP007128">
    <property type="protein sequence ID" value="AHG90570.1"/>
    <property type="molecule type" value="Genomic_DNA"/>
</dbReference>
<feature type="transmembrane region" description="Helical" evidence="1">
    <location>
        <begin position="266"/>
        <end position="289"/>
    </location>
</feature>
<feature type="transmembrane region" description="Helical" evidence="1">
    <location>
        <begin position="43"/>
        <end position="63"/>
    </location>
</feature>
<evidence type="ECO:0000313" key="3">
    <source>
        <dbReference type="Proteomes" id="UP000019151"/>
    </source>
</evidence>
<name>W0RJQ3_9BACT</name>
<gene>
    <name evidence="2" type="ORF">J421_3033</name>
</gene>
<keyword evidence="3" id="KW-1185">Reference proteome</keyword>
<evidence type="ECO:0000256" key="1">
    <source>
        <dbReference type="SAM" id="Phobius"/>
    </source>
</evidence>
<organism evidence="2 3">
    <name type="scientific">Gemmatirosa kalamazoonensis</name>
    <dbReference type="NCBI Taxonomy" id="861299"/>
    <lineage>
        <taxon>Bacteria</taxon>
        <taxon>Pseudomonadati</taxon>
        <taxon>Gemmatimonadota</taxon>
        <taxon>Gemmatimonadia</taxon>
        <taxon>Gemmatimonadales</taxon>
        <taxon>Gemmatimonadaceae</taxon>
        <taxon>Gemmatirosa</taxon>
    </lineage>
</organism>
<proteinExistence type="predicted"/>
<dbReference type="Proteomes" id="UP000019151">
    <property type="component" value="Chromosome"/>
</dbReference>
<keyword evidence="1" id="KW-1133">Transmembrane helix</keyword>
<feature type="transmembrane region" description="Helical" evidence="1">
    <location>
        <begin position="75"/>
        <end position="99"/>
    </location>
</feature>
<evidence type="ECO:0000313" key="2">
    <source>
        <dbReference type="EMBL" id="AHG90570.1"/>
    </source>
</evidence>
<accession>W0RJQ3</accession>
<dbReference type="AlphaFoldDB" id="W0RJQ3"/>
<keyword evidence="1" id="KW-0812">Transmembrane</keyword>
<protein>
    <submittedName>
        <fullName evidence="2">Uncharacterized protein</fullName>
    </submittedName>
</protein>
<dbReference type="KEGG" id="gba:J421_3033"/>
<dbReference type="HOGENOM" id="CLU_603956_0_0_0"/>
<keyword evidence="1" id="KW-0472">Membrane</keyword>
<feature type="transmembrane region" description="Helical" evidence="1">
    <location>
        <begin position="158"/>
        <end position="187"/>
    </location>
</feature>
<sequence length="468" mass="50565">MSTIAAPERVGEPLGAPAAAPPAAPIVEQRIPTEVSAAWELELLIAGAVTFALFQLPGSIDALREQLMPKATGGWLMAVLLGYLYTKVIVYTLIAAFLLNLTLRAYWVGLVGLHSVFPRGVDWERMQSRAGPATIEEYRRRHSSIPSIIARVDNFASVIFSFAFLVVVTCLFSLVGSALFGGVAWAINQLVFGGRHGLLVFELLAFGFAVPLVAIGVVDKKYGRRWAPDSVAGRRLRRAARVAMRVNGSSLLGPIMFTLYTNVRKGLLMATFYATFVGALLIAIVELFVRLGAFAGGAPRYVPDDEAIRGVDADHYESMRGAASNPGAITIQSDVIQDPYVRLFIPYSTDRHDPALAASCPQAAPLRPGHLHFAIAPSGKQRDVVERNATAVLACLSRMHTVTLDGAPQDVALRFYTQPATGRRGMIAYLPTATLASGPHTLAVMPAPRAPDSRNATPLRPIEIPFWK</sequence>
<dbReference type="OrthoDB" id="1491387at2"/>